<evidence type="ECO:0000313" key="2">
    <source>
        <dbReference type="Proteomes" id="UP000005268"/>
    </source>
</evidence>
<organism evidence="1 2">
    <name type="scientific">Pseudomonas putida ND6</name>
    <dbReference type="NCBI Taxonomy" id="231023"/>
    <lineage>
        <taxon>Bacteria</taxon>
        <taxon>Pseudomonadati</taxon>
        <taxon>Pseudomonadota</taxon>
        <taxon>Gammaproteobacteria</taxon>
        <taxon>Pseudomonadales</taxon>
        <taxon>Pseudomonadaceae</taxon>
        <taxon>Pseudomonas</taxon>
    </lineage>
</organism>
<name>I3UQY8_PSEPU</name>
<protein>
    <submittedName>
        <fullName evidence="1">Uncharacterized protein</fullName>
    </submittedName>
</protein>
<proteinExistence type="predicted"/>
<dbReference type="Proteomes" id="UP000005268">
    <property type="component" value="Chromosome"/>
</dbReference>
<sequence>MVGTDIKGSLDRAFVYLFSPALAPMGMVDNASGMVTGLWLAFGQGKGTNVRVGLLDFCPV</sequence>
<evidence type="ECO:0000313" key="1">
    <source>
        <dbReference type="EMBL" id="AFK67909.1"/>
    </source>
</evidence>
<accession>I3UQY8</accession>
<dbReference type="AlphaFoldDB" id="I3UQY8"/>
<dbReference type="HOGENOM" id="CLU_2938234_0_0_6"/>
<dbReference type="EMBL" id="CP003588">
    <property type="protein sequence ID" value="AFK67909.1"/>
    <property type="molecule type" value="Genomic_DNA"/>
</dbReference>
<reference evidence="1 2" key="1">
    <citation type="journal article" date="2012" name="J. Bacteriol.">
        <title>Complete Genome Sequence of the Naphthalene-Degrading Pseudomonas putida Strain ND6.</title>
        <authorList>
            <person name="Li S."/>
            <person name="Zhao H."/>
            <person name="Li Y."/>
            <person name="Niu S."/>
            <person name="Cai B."/>
        </authorList>
    </citation>
    <scope>NUCLEOTIDE SEQUENCE [LARGE SCALE GENOMIC DNA]</scope>
    <source>
        <strain evidence="1 2">ND6</strain>
    </source>
</reference>
<gene>
    <name evidence="1" type="ORF">YSA_02099</name>
</gene>
<dbReference type="KEGG" id="ppi:YSA_02099"/>